<feature type="region of interest" description="Disordered" evidence="1">
    <location>
        <begin position="1"/>
        <end position="20"/>
    </location>
</feature>
<organism evidence="2 3">
    <name type="scientific">Mycena chlorophos</name>
    <name type="common">Agaric fungus</name>
    <name type="synonym">Agaricus chlorophos</name>
    <dbReference type="NCBI Taxonomy" id="658473"/>
    <lineage>
        <taxon>Eukaryota</taxon>
        <taxon>Fungi</taxon>
        <taxon>Dikarya</taxon>
        <taxon>Basidiomycota</taxon>
        <taxon>Agaricomycotina</taxon>
        <taxon>Agaricomycetes</taxon>
        <taxon>Agaricomycetidae</taxon>
        <taxon>Agaricales</taxon>
        <taxon>Marasmiineae</taxon>
        <taxon>Mycenaceae</taxon>
        <taxon>Mycena</taxon>
    </lineage>
</organism>
<protein>
    <submittedName>
        <fullName evidence="2">Uncharacterized protein</fullName>
    </submittedName>
</protein>
<name>A0ABQ0LAW1_MYCCL</name>
<evidence type="ECO:0000313" key="3">
    <source>
        <dbReference type="Proteomes" id="UP000815677"/>
    </source>
</evidence>
<evidence type="ECO:0000313" key="2">
    <source>
        <dbReference type="EMBL" id="GAT48117.1"/>
    </source>
</evidence>
<keyword evidence="3" id="KW-1185">Reference proteome</keyword>
<proteinExistence type="predicted"/>
<accession>A0ABQ0LAW1</accession>
<reference evidence="2" key="1">
    <citation type="submission" date="2014-09" db="EMBL/GenBank/DDBJ databases">
        <title>Genome sequence of the luminous mushroom Mycena chlorophos for searching fungal bioluminescence genes.</title>
        <authorList>
            <person name="Tanaka Y."/>
            <person name="Kasuga D."/>
            <person name="Oba Y."/>
            <person name="Hase S."/>
            <person name="Sato K."/>
            <person name="Oba Y."/>
            <person name="Sakakibara Y."/>
        </authorList>
    </citation>
    <scope>NUCLEOTIDE SEQUENCE</scope>
</reference>
<sequence length="128" mass="12935">MEQKRAFESTPQAGDWKQGGIAPLASVPSSGGNIPAQNLSLLTAAVPHDVPRLIADIDIRHNVAVHVSLVTDEGIFGAAGHSFSYAPAMNPTVVQHSAASFAARPSGRAAPAVGSSAPAVAGCLASRS</sequence>
<evidence type="ECO:0000256" key="1">
    <source>
        <dbReference type="SAM" id="MobiDB-lite"/>
    </source>
</evidence>
<dbReference type="Proteomes" id="UP000815677">
    <property type="component" value="Unassembled WGS sequence"/>
</dbReference>
<gene>
    <name evidence="2" type="ORF">MCHLO_05550</name>
</gene>
<dbReference type="EMBL" id="DF844271">
    <property type="protein sequence ID" value="GAT48117.1"/>
    <property type="molecule type" value="Genomic_DNA"/>
</dbReference>